<evidence type="ECO:0000256" key="7">
    <source>
        <dbReference type="ARBA" id="ARBA00022858"/>
    </source>
</evidence>
<reference evidence="17 18" key="1">
    <citation type="submission" date="2020-06" db="EMBL/GenBank/DDBJ databases">
        <authorList>
            <consortium name="Wellcome Sanger Institute Data Sharing"/>
        </authorList>
    </citation>
    <scope>NUCLEOTIDE SEQUENCE [LARGE SCALE GENOMIC DNA]</scope>
</reference>
<dbReference type="Ensembl" id="ENSDCDT00010043933.1">
    <property type="protein sequence ID" value="ENSDCDP00010035212.1"/>
    <property type="gene ID" value="ENSDCDG00010022604.1"/>
</dbReference>
<dbReference type="GO" id="GO:0042981">
    <property type="term" value="P:regulation of apoptotic process"/>
    <property type="evidence" value="ECO:0007669"/>
    <property type="project" value="TreeGrafter"/>
</dbReference>
<comment type="function">
    <text evidence="1">Essential component of the renin-angiotensin system (RAS), a potent regulator of blood pressure, body fluid and electrolyte homeostasis.</text>
</comment>
<dbReference type="SUPFAM" id="SSF56574">
    <property type="entry name" value="Serpins"/>
    <property type="match status" value="1"/>
</dbReference>
<keyword evidence="10" id="KW-0839">Vasoconstrictor</keyword>
<evidence type="ECO:0000256" key="12">
    <source>
        <dbReference type="ARBA" id="ARBA00029391"/>
    </source>
</evidence>
<dbReference type="InterPro" id="IPR000227">
    <property type="entry name" value="Angiotensinogen"/>
</dbReference>
<comment type="function">
    <text evidence="11">Stimulates aldosterone release.</text>
</comment>
<proteinExistence type="inferred from homology"/>
<keyword evidence="5" id="KW-0964">Secreted</keyword>
<evidence type="ECO:0000259" key="16">
    <source>
        <dbReference type="SMART" id="SM00093"/>
    </source>
</evidence>
<name>A0AAY4CPS3_9TELE</name>
<dbReference type="PANTHER" id="PTHR11461:SF13">
    <property type="entry name" value="ANGIOTENSINOGEN"/>
    <property type="match status" value="1"/>
</dbReference>
<dbReference type="InterPro" id="IPR023795">
    <property type="entry name" value="Serpin_CS"/>
</dbReference>
<dbReference type="PROSITE" id="PS00284">
    <property type="entry name" value="SERPIN"/>
    <property type="match status" value="1"/>
</dbReference>
<dbReference type="InterPro" id="IPR000215">
    <property type="entry name" value="Serpin_fam"/>
</dbReference>
<keyword evidence="7" id="KW-0838">Vasoactive</keyword>
<gene>
    <name evidence="17" type="primary">AGT</name>
</gene>
<sequence>HNNLRTQNDQVFLKMRELSLVLLLSSWFAISRANRVYVHPFNLFAAENVSCEAIQSTESQKLEVVTPVGIRESTEPDTRDIIVSEGLVNSTEHTQVLAVLQNSLGLHMYRFLTLKQKDTNTLFSPINIFGTLTTLYLGTSKKTAVQYQRLLGLNKDTEREDCVYLIDGHKVLRTLWEINSITLDGPGPQDELRTLVWSFISQNIDISKNFVRGTQEFSDAVYVRAVDFSKPKDAEAQVNSFIQETSDGSNKEIFKSLNSSTDFLFASSVHFKGNWRTAFQPDESYLQQFWLDENATVSVPMMTHTGEYKYLNDKAMRCTVVKLDLSKHFYMLLVLPDKGSSLHKVESQLLNSVISNWYQNLHERVLELSLPKFSLTAVNDLKAVLSDMRVENILLGADAKFQRLTSKENITVDKVFNKVVFEMSEEGSQAPNKTQDGRIPLKVTMNRPFFFAIIERNTNAILMLGKITNPTIGFILEQ</sequence>
<accession>A0AAY4CPS3</accession>
<dbReference type="GeneTree" id="ENSGT00890000139531"/>
<evidence type="ECO:0000256" key="6">
    <source>
        <dbReference type="ARBA" id="ARBA00022729"/>
    </source>
</evidence>
<keyword evidence="9" id="KW-0325">Glycoprotein</keyword>
<evidence type="ECO:0000313" key="18">
    <source>
        <dbReference type="Proteomes" id="UP000694580"/>
    </source>
</evidence>
<evidence type="ECO:0000256" key="9">
    <source>
        <dbReference type="ARBA" id="ARBA00023180"/>
    </source>
</evidence>
<evidence type="ECO:0000256" key="15">
    <source>
        <dbReference type="RuleBase" id="RU000411"/>
    </source>
</evidence>
<evidence type="ECO:0000256" key="5">
    <source>
        <dbReference type="ARBA" id="ARBA00022525"/>
    </source>
</evidence>
<keyword evidence="6" id="KW-0732">Signal</keyword>
<dbReference type="GO" id="GO:0005615">
    <property type="term" value="C:extracellular space"/>
    <property type="evidence" value="ECO:0007669"/>
    <property type="project" value="InterPro"/>
</dbReference>
<comment type="function">
    <text evidence="12">Is a ligand for the G-protein coupled receptor MAS1. Has vasodilator and antidiuretic effects. Has an antithrombotic effect that involves MAS1-mediated release of nitric oxide from platelets.</text>
</comment>
<evidence type="ECO:0000256" key="14">
    <source>
        <dbReference type="ARBA" id="ARBA00046068"/>
    </source>
</evidence>
<comment type="subcellular location">
    <subcellularLocation>
        <location evidence="2">Secreted</location>
    </subcellularLocation>
</comment>
<dbReference type="InterPro" id="IPR042185">
    <property type="entry name" value="Serpin_sf_2"/>
</dbReference>
<dbReference type="InterPro" id="IPR023796">
    <property type="entry name" value="Serpin_dom"/>
</dbReference>
<dbReference type="InterPro" id="IPR036186">
    <property type="entry name" value="Serpin_sf"/>
</dbReference>
<dbReference type="AlphaFoldDB" id="A0AAY4CPS3"/>
<protein>
    <recommendedName>
        <fullName evidence="4">Angiotensinogen</fullName>
    </recommendedName>
    <alternativeName>
        <fullName evidence="13">Serpin A8</fullName>
    </alternativeName>
</protein>
<keyword evidence="8" id="KW-1015">Disulfide bond</keyword>
<comment type="function">
    <text evidence="14">Acts directly on vascular smooth muscle as a potent vasoconstrictor, affects cardiac contractility and heart rate through its action on the sympathetic nervous system, and alters renal sodium and water absorption through its ability to stimulate the zona glomerulosa cells of the adrenal cortex to synthesize and secrete aldosterone. Acts by binding to angiotensin receptors AGTR1 and AGTR2. Also binds the DEAR/FBXW7-AS1 receptor.</text>
</comment>
<evidence type="ECO:0000256" key="10">
    <source>
        <dbReference type="ARBA" id="ARBA00023322"/>
    </source>
</evidence>
<dbReference type="Pfam" id="PF00079">
    <property type="entry name" value="Serpin"/>
    <property type="match status" value="1"/>
</dbReference>
<feature type="domain" description="Serpin" evidence="16">
    <location>
        <begin position="106"/>
        <end position="470"/>
    </location>
</feature>
<evidence type="ECO:0000256" key="3">
    <source>
        <dbReference type="ARBA" id="ARBA00009500"/>
    </source>
</evidence>
<dbReference type="Gene3D" id="3.30.497.10">
    <property type="entry name" value="Antithrombin, subunit I, domain 2"/>
    <property type="match status" value="1"/>
</dbReference>
<evidence type="ECO:0000256" key="11">
    <source>
        <dbReference type="ARBA" id="ARBA00029380"/>
    </source>
</evidence>
<dbReference type="GO" id="GO:0003081">
    <property type="term" value="P:regulation of systemic arterial blood pressure by renin-angiotensin"/>
    <property type="evidence" value="ECO:0007669"/>
    <property type="project" value="InterPro"/>
</dbReference>
<evidence type="ECO:0000256" key="2">
    <source>
        <dbReference type="ARBA" id="ARBA00004613"/>
    </source>
</evidence>
<evidence type="ECO:0000256" key="13">
    <source>
        <dbReference type="ARBA" id="ARBA00033182"/>
    </source>
</evidence>
<dbReference type="Proteomes" id="UP000694580">
    <property type="component" value="Chromosome 8"/>
</dbReference>
<dbReference type="GO" id="GO:0004867">
    <property type="term" value="F:serine-type endopeptidase inhibitor activity"/>
    <property type="evidence" value="ECO:0007669"/>
    <property type="project" value="InterPro"/>
</dbReference>
<dbReference type="PANTHER" id="PTHR11461">
    <property type="entry name" value="SERINE PROTEASE INHIBITOR, SERPIN"/>
    <property type="match status" value="1"/>
</dbReference>
<evidence type="ECO:0000256" key="1">
    <source>
        <dbReference type="ARBA" id="ARBA00002747"/>
    </source>
</evidence>
<evidence type="ECO:0000256" key="8">
    <source>
        <dbReference type="ARBA" id="ARBA00023157"/>
    </source>
</evidence>
<keyword evidence="18" id="KW-1185">Reference proteome</keyword>
<dbReference type="Gene3D" id="2.30.39.10">
    <property type="entry name" value="Alpha-1-antitrypsin, domain 1"/>
    <property type="match status" value="1"/>
</dbReference>
<reference evidence="17" key="3">
    <citation type="submission" date="2025-09" db="UniProtKB">
        <authorList>
            <consortium name="Ensembl"/>
        </authorList>
    </citation>
    <scope>IDENTIFICATION</scope>
</reference>
<comment type="similarity">
    <text evidence="3 15">Belongs to the serpin family.</text>
</comment>
<organism evidence="17 18">
    <name type="scientific">Denticeps clupeoides</name>
    <name type="common">denticle herring</name>
    <dbReference type="NCBI Taxonomy" id="299321"/>
    <lineage>
        <taxon>Eukaryota</taxon>
        <taxon>Metazoa</taxon>
        <taxon>Chordata</taxon>
        <taxon>Craniata</taxon>
        <taxon>Vertebrata</taxon>
        <taxon>Euteleostomi</taxon>
        <taxon>Actinopterygii</taxon>
        <taxon>Neopterygii</taxon>
        <taxon>Teleostei</taxon>
        <taxon>Clupei</taxon>
        <taxon>Clupeiformes</taxon>
        <taxon>Denticipitoidei</taxon>
        <taxon>Denticipitidae</taxon>
        <taxon>Denticeps</taxon>
    </lineage>
</organism>
<dbReference type="GO" id="GO:0042310">
    <property type="term" value="P:vasoconstriction"/>
    <property type="evidence" value="ECO:0007669"/>
    <property type="project" value="UniProtKB-KW"/>
</dbReference>
<dbReference type="SMART" id="SM00093">
    <property type="entry name" value="SERPIN"/>
    <property type="match status" value="1"/>
</dbReference>
<evidence type="ECO:0000256" key="4">
    <source>
        <dbReference type="ARBA" id="ARBA00015105"/>
    </source>
</evidence>
<reference evidence="17" key="2">
    <citation type="submission" date="2025-08" db="UniProtKB">
        <authorList>
            <consortium name="Ensembl"/>
        </authorList>
    </citation>
    <scope>IDENTIFICATION</scope>
</reference>
<dbReference type="InterPro" id="IPR042178">
    <property type="entry name" value="Serpin_sf_1"/>
</dbReference>
<evidence type="ECO:0000313" key="17">
    <source>
        <dbReference type="Ensembl" id="ENSDCDP00010035212.1"/>
    </source>
</evidence>
<dbReference type="PRINTS" id="PR00654">
    <property type="entry name" value="ANGIOTENSNGN"/>
</dbReference>